<gene>
    <name evidence="1" type="ORF">BCF46_1157</name>
</gene>
<accession>A0A497X0W4</accession>
<proteinExistence type="predicted"/>
<dbReference type="NCBIfam" id="NF046098">
    <property type="entry name" value="RSP_7527_fam"/>
    <property type="match status" value="1"/>
</dbReference>
<dbReference type="AlphaFoldDB" id="A0A497X0W4"/>
<evidence type="ECO:0000313" key="1">
    <source>
        <dbReference type="EMBL" id="RLJ59015.1"/>
    </source>
</evidence>
<reference evidence="1 2" key="1">
    <citation type="submission" date="2018-10" db="EMBL/GenBank/DDBJ databases">
        <title>Genomic Encyclopedia of Archaeal and Bacterial Type Strains, Phase II (KMG-II): from individual species to whole genera.</title>
        <authorList>
            <person name="Goeker M."/>
        </authorList>
    </citation>
    <scope>NUCLEOTIDE SEQUENCE [LARGE SCALE GENOMIC DNA]</scope>
    <source>
        <strain evidence="1 2">DSM 29466</strain>
    </source>
</reference>
<dbReference type="InterPro" id="IPR058227">
    <property type="entry name" value="RSP_7527-like"/>
</dbReference>
<dbReference type="Proteomes" id="UP000269157">
    <property type="component" value="Unassembled WGS sequence"/>
</dbReference>
<keyword evidence="2" id="KW-1185">Reference proteome</keyword>
<comment type="caution">
    <text evidence="1">The sequence shown here is derived from an EMBL/GenBank/DDBJ whole genome shotgun (WGS) entry which is preliminary data.</text>
</comment>
<dbReference type="RefSeq" id="WP_170157870.1">
    <property type="nucleotide sequence ID" value="NZ_RCCE01000002.1"/>
</dbReference>
<organism evidence="1 2">
    <name type="scientific">Litoreibacter meonggei</name>
    <dbReference type="NCBI Taxonomy" id="1049199"/>
    <lineage>
        <taxon>Bacteria</taxon>
        <taxon>Pseudomonadati</taxon>
        <taxon>Pseudomonadota</taxon>
        <taxon>Alphaproteobacteria</taxon>
        <taxon>Rhodobacterales</taxon>
        <taxon>Roseobacteraceae</taxon>
        <taxon>Litoreibacter</taxon>
    </lineage>
</organism>
<evidence type="ECO:0000313" key="2">
    <source>
        <dbReference type="Proteomes" id="UP000269157"/>
    </source>
</evidence>
<protein>
    <submittedName>
        <fullName evidence="1">Uncharacterized protein</fullName>
    </submittedName>
</protein>
<name>A0A497X0W4_9RHOB</name>
<sequence>MKFENSENIDVEAIEREARKLRAEYTAKMIASARAWVVAKFSAPTLAGSKTA</sequence>
<dbReference type="EMBL" id="RCCE01000002">
    <property type="protein sequence ID" value="RLJ59015.1"/>
    <property type="molecule type" value="Genomic_DNA"/>
</dbReference>